<gene>
    <name evidence="11" type="ORF">C1I91_24160</name>
</gene>
<dbReference type="OrthoDB" id="27389at2"/>
<evidence type="ECO:0000256" key="3">
    <source>
        <dbReference type="ARBA" id="ARBA00022729"/>
    </source>
</evidence>
<keyword evidence="6" id="KW-0472">Membrane</keyword>
<keyword evidence="6" id="KW-1133">Transmembrane helix</keyword>
<dbReference type="Pfam" id="PF00963">
    <property type="entry name" value="Cohesin"/>
    <property type="match status" value="1"/>
</dbReference>
<evidence type="ECO:0000259" key="9">
    <source>
        <dbReference type="Pfam" id="PF12733"/>
    </source>
</evidence>
<accession>A0A3R5U887</accession>
<evidence type="ECO:0000313" key="12">
    <source>
        <dbReference type="Proteomes" id="UP000286268"/>
    </source>
</evidence>
<evidence type="ECO:0000256" key="6">
    <source>
        <dbReference type="SAM" id="Phobius"/>
    </source>
</evidence>
<feature type="transmembrane region" description="Helical" evidence="6">
    <location>
        <begin position="12"/>
        <end position="30"/>
    </location>
</feature>
<dbReference type="InterPro" id="IPR019931">
    <property type="entry name" value="LPXTG_anchor"/>
</dbReference>
<dbReference type="Pfam" id="PF12733">
    <property type="entry name" value="Cadherin-like"/>
    <property type="match status" value="1"/>
</dbReference>
<dbReference type="NCBIfam" id="TIGR01167">
    <property type="entry name" value="LPXTG_anchor"/>
    <property type="match status" value="1"/>
</dbReference>
<keyword evidence="12" id="KW-1185">Reference proteome</keyword>
<sequence>MNYRSKSFRKALGICFSLIMVIGLVSFFGIKAKAVQALINTMTSSKFAVNIGNVQGSVGDVVEVPISIGKPGSGVASYGMQINYDPATFEVMDITNKYGESSSFWSNFDNTSGYLKAAWIDTTAGDKTINSAAELYAVKLKIKSNNLGDKALTIDESSPNNLLFTDALGKGLGTEVTEGKVTVVKSDTQLVDEAKNALQIGYAYGDSSSSVSKDITLPTTGSNGVTVSWSSSKADVISEAGKVVRPTYASGDASVTLTATLTKNNIKETKDFKLNVIKNNPSTNANLKTLTINQGTLSPIFNSATLKYSVDVDNNVSSIVVKPVLDDSLANVTINGKASQDAIALNTGVNTIKILVTAQDKNTKREYVLVVNKSDIKKEVINADVETGNIANGSSVTKTTITRTTTSDGVVKDNVNITEDNAKEAAKKALENGYTNVRLSVPDSDDKVSEVYVGAPKEALTEILKNKLDLEVYTENGRILVPSSSLTNFNDDLYFRIVPIKQASEIKSVQDRLQDASEIKKYASNSTVEVIGRPMTIETNMENRTVTLVLPLPDSITKDSKDILNNLAVYVEHHDGTKELIKGKVLSYKNGDKLGLEFTINKFSSFTLVSAKGLDQKPTSNNTTTGSGNATTGSSNTTTGAGNTTTGSSNTNAGSNNTTSNTSDLPKTGGVSTRDYAILGIFIILAGGVMLYSNKIKSMRK</sequence>
<evidence type="ECO:0008006" key="13">
    <source>
        <dbReference type="Google" id="ProtNLM"/>
    </source>
</evidence>
<dbReference type="GO" id="GO:0030246">
    <property type="term" value="F:carbohydrate binding"/>
    <property type="evidence" value="ECO:0007669"/>
    <property type="project" value="InterPro"/>
</dbReference>
<dbReference type="Pfam" id="PF00746">
    <property type="entry name" value="Gram_pos_anchor"/>
    <property type="match status" value="1"/>
</dbReference>
<protein>
    <recommendedName>
        <fullName evidence="13">Cadherin-like beta sandwich domain-containing protein</fullName>
    </recommendedName>
</protein>
<evidence type="ECO:0000259" key="8">
    <source>
        <dbReference type="Pfam" id="PF00963"/>
    </source>
</evidence>
<evidence type="ECO:0000259" key="10">
    <source>
        <dbReference type="Pfam" id="PF20578"/>
    </source>
</evidence>
<dbReference type="InterPro" id="IPR025883">
    <property type="entry name" value="Cadherin-like_domain"/>
</dbReference>
<dbReference type="Gene3D" id="2.60.40.680">
    <property type="match status" value="1"/>
</dbReference>
<feature type="region of interest" description="Disordered" evidence="5">
    <location>
        <begin position="614"/>
        <end position="667"/>
    </location>
</feature>
<dbReference type="Proteomes" id="UP000286268">
    <property type="component" value="Chromosome"/>
</dbReference>
<name>A0A3R5U887_9CLOT</name>
<keyword evidence="1" id="KW-0134">Cell wall</keyword>
<dbReference type="InterPro" id="IPR002102">
    <property type="entry name" value="Cohesin_dom"/>
</dbReference>
<feature type="compositionally biased region" description="Low complexity" evidence="5">
    <location>
        <begin position="619"/>
        <end position="663"/>
    </location>
</feature>
<dbReference type="InterPro" id="IPR008965">
    <property type="entry name" value="CBM2/CBM3_carb-bd_dom_sf"/>
</dbReference>
<organism evidence="11 12">
    <name type="scientific">Clostridium manihotivorum</name>
    <dbReference type="NCBI Taxonomy" id="2320868"/>
    <lineage>
        <taxon>Bacteria</taxon>
        <taxon>Bacillati</taxon>
        <taxon>Bacillota</taxon>
        <taxon>Clostridia</taxon>
        <taxon>Eubacteriales</taxon>
        <taxon>Clostridiaceae</taxon>
        <taxon>Clostridium</taxon>
    </lineage>
</organism>
<dbReference type="KEGG" id="cmah:C1I91_24160"/>
<dbReference type="SUPFAM" id="SSF49384">
    <property type="entry name" value="Carbohydrate-binding domain"/>
    <property type="match status" value="1"/>
</dbReference>
<evidence type="ECO:0000256" key="5">
    <source>
        <dbReference type="SAM" id="MobiDB-lite"/>
    </source>
</evidence>
<dbReference type="EMBL" id="CP025746">
    <property type="protein sequence ID" value="QAA34482.1"/>
    <property type="molecule type" value="Genomic_DNA"/>
</dbReference>
<evidence type="ECO:0000256" key="4">
    <source>
        <dbReference type="ARBA" id="ARBA00023088"/>
    </source>
</evidence>
<keyword evidence="4" id="KW-0572">Peptidoglycan-anchor</keyword>
<feature type="domain" description="Cadherin-like beta-sandwich-like" evidence="9">
    <location>
        <begin position="290"/>
        <end position="373"/>
    </location>
</feature>
<proteinExistence type="predicted"/>
<feature type="domain" description="Atrophied bacterial Ig" evidence="10">
    <location>
        <begin position="191"/>
        <end position="278"/>
    </location>
</feature>
<feature type="transmembrane region" description="Helical" evidence="6">
    <location>
        <begin position="676"/>
        <end position="693"/>
    </location>
</feature>
<evidence type="ECO:0000313" key="11">
    <source>
        <dbReference type="EMBL" id="QAA34482.1"/>
    </source>
</evidence>
<evidence type="ECO:0000256" key="2">
    <source>
        <dbReference type="ARBA" id="ARBA00022525"/>
    </source>
</evidence>
<dbReference type="Pfam" id="PF20578">
    <property type="entry name" value="aBig_2"/>
    <property type="match status" value="1"/>
</dbReference>
<feature type="domain" description="Cohesin" evidence="8">
    <location>
        <begin position="48"/>
        <end position="183"/>
    </location>
</feature>
<dbReference type="RefSeq" id="WP_128215194.1">
    <property type="nucleotide sequence ID" value="NZ_CP025746.1"/>
</dbReference>
<dbReference type="AlphaFoldDB" id="A0A3R5U887"/>
<dbReference type="GO" id="GO:0000272">
    <property type="term" value="P:polysaccharide catabolic process"/>
    <property type="evidence" value="ECO:0007669"/>
    <property type="project" value="InterPro"/>
</dbReference>
<keyword evidence="6" id="KW-0812">Transmembrane</keyword>
<evidence type="ECO:0000259" key="7">
    <source>
        <dbReference type="Pfam" id="PF00746"/>
    </source>
</evidence>
<keyword evidence="3" id="KW-0732">Signal</keyword>
<evidence type="ECO:0000256" key="1">
    <source>
        <dbReference type="ARBA" id="ARBA00022512"/>
    </source>
</evidence>
<feature type="domain" description="Gram-positive cocci surface proteins LPxTG" evidence="7">
    <location>
        <begin position="658"/>
        <end position="695"/>
    </location>
</feature>
<dbReference type="InterPro" id="IPR046780">
    <property type="entry name" value="aBig_2"/>
</dbReference>
<dbReference type="CDD" id="cd08548">
    <property type="entry name" value="Type_I_cohesin_like"/>
    <property type="match status" value="1"/>
</dbReference>
<keyword evidence="2" id="KW-0964">Secreted</keyword>
<reference evidence="11 12" key="1">
    <citation type="submission" date="2018-01" db="EMBL/GenBank/DDBJ databases">
        <title>Genome Sequencing and Assembly of Anaerobacter polyendosporus strain CT4.</title>
        <authorList>
            <person name="Tachaapaikoon C."/>
            <person name="Sutheeworapong S."/>
            <person name="Jenjaroenpun P."/>
            <person name="Wongsurawat T."/>
            <person name="Nookeaw I."/>
            <person name="Cheawchanlertfa P."/>
            <person name="Kosugi A."/>
            <person name="Cheevadhanarak S."/>
            <person name="Ratanakhanokchai K."/>
        </authorList>
    </citation>
    <scope>NUCLEOTIDE SEQUENCE [LARGE SCALE GENOMIC DNA]</scope>
    <source>
        <strain evidence="11 12">CT4</strain>
    </source>
</reference>